<dbReference type="Proteomes" id="UP000295497">
    <property type="component" value="Chromosome"/>
</dbReference>
<proteinExistence type="predicted"/>
<dbReference type="EMBL" id="CP012672">
    <property type="protein sequence ID" value="AUX33309.1"/>
    <property type="molecule type" value="Genomic_DNA"/>
</dbReference>
<protein>
    <submittedName>
        <fullName evidence="1">Uncharacterized protein</fullName>
    </submittedName>
</protein>
<name>A0A4P2QSP9_SORCE</name>
<organism evidence="1 2">
    <name type="scientific">Sorangium cellulosum</name>
    <name type="common">Polyangium cellulosum</name>
    <dbReference type="NCBI Taxonomy" id="56"/>
    <lineage>
        <taxon>Bacteria</taxon>
        <taxon>Pseudomonadati</taxon>
        <taxon>Myxococcota</taxon>
        <taxon>Polyangia</taxon>
        <taxon>Polyangiales</taxon>
        <taxon>Polyangiaceae</taxon>
        <taxon>Sorangium</taxon>
    </lineage>
</organism>
<accession>A0A4P2QSP9</accession>
<evidence type="ECO:0000313" key="2">
    <source>
        <dbReference type="Proteomes" id="UP000295497"/>
    </source>
</evidence>
<dbReference type="AlphaFoldDB" id="A0A4P2QSP9"/>
<gene>
    <name evidence="1" type="ORF">SOCE836_054640</name>
</gene>
<reference evidence="1 2" key="1">
    <citation type="submission" date="2015-09" db="EMBL/GenBank/DDBJ databases">
        <title>Sorangium comparison.</title>
        <authorList>
            <person name="Zaburannyi N."/>
            <person name="Bunk B."/>
            <person name="Overmann J."/>
            <person name="Mueller R."/>
        </authorList>
    </citation>
    <scope>NUCLEOTIDE SEQUENCE [LARGE SCALE GENOMIC DNA]</scope>
    <source>
        <strain evidence="1 2">So ce836</strain>
    </source>
</reference>
<sequence length="65" mass="6465">MASRAIGSVASVTVTGVPSAQFFEAAVTKGTIALGAVPPAKARGTVWAEVVSLMATTTTLPLSFA</sequence>
<evidence type="ECO:0000313" key="1">
    <source>
        <dbReference type="EMBL" id="AUX33309.1"/>
    </source>
</evidence>